<feature type="region of interest" description="Disordered" evidence="8">
    <location>
        <begin position="1"/>
        <end position="80"/>
    </location>
</feature>
<dbReference type="CDD" id="cd00067">
    <property type="entry name" value="GAL4"/>
    <property type="match status" value="1"/>
</dbReference>
<feature type="compositionally biased region" description="Low complexity" evidence="8">
    <location>
        <begin position="60"/>
        <end position="74"/>
    </location>
</feature>
<evidence type="ECO:0000313" key="11">
    <source>
        <dbReference type="Proteomes" id="UP000323386"/>
    </source>
</evidence>
<evidence type="ECO:0000256" key="4">
    <source>
        <dbReference type="ARBA" id="ARBA00023015"/>
    </source>
</evidence>
<feature type="compositionally biased region" description="Basic and acidic residues" evidence="8">
    <location>
        <begin position="721"/>
        <end position="733"/>
    </location>
</feature>
<feature type="compositionally biased region" description="Low complexity" evidence="8">
    <location>
        <begin position="125"/>
        <end position="141"/>
    </location>
</feature>
<sequence length="850" mass="86554">MPSPASASAASGGSATHGSATPFNPHSLYSSNNALASSSSSTSAPALASSPTNHATPSKPAGAAASSDTPSSSSSKKKPAKRRKVNLACIYCRRSHMTCDEGRPCQRCIKRDIGHLCHDESTSKPAPSASQASTHTSASAPGAPRTSASSEPSALPVPEIATTLVDGPPGVSAIDNGAPLGGSGSSYFGAAAGLNLDPSAAAPPVGDAGNPNAAFLGSSAGPYSSVSPMSSLNPDNRISPFNQAGVFRNSASPLKAQAGATGQAQPFASGAGSLPLSATSSNNGTSMFDWGLGGTNGGLGGAGWLGLGGGPGGFEGGGQGFSGDSAGGNEFTLLSEFLESLDGSAFGASINNQKASNLQPQGPNSAGLGGAPNTSRSGSRRNTISGRPANVAGEPSAPGARASLPPPSSCLDPAPSAREADKTMAQAASAARGQRPRGSSVSAAVKSEDGNAAGASSSNNAGPYPPSLGAASKTERFFLTAADQKDGSRDERLSRVIQAKYEAGLLRPYNHVNGYARLNRWMERNVSQASKRRILKPLSVFRPAFRAVAQSLTNIDLIFIEEAFERLLLDYDRVFSTQGIPACLWRRTGEIYKGNKEFAELVGVPIESLREGRLCIYELMAEESAVNYWEKYGAVSFDPGQKAVLTSCVLRTKNKSMLAGNKDKQSSTKLIAAQLPRVHGTTSSGQTTPTLAPQPGSAAGLFPLTPLDGGTRMAAEVPGKGGKEADRDDKRGEAAAASGVGDVALARTASSSGGGGGPGGNGNANGNGATGGNTTPGKEGGRIHHIHCCFSFTIRRDQWNIPTMIVGVSARRPWPCSLRAPLASRLTPCSCPTLPPRSAASQNFLPTNPP</sequence>
<keyword evidence="2" id="KW-0479">Metal-binding</keyword>
<gene>
    <name evidence="10" type="ORF">PSFLO_04298</name>
</gene>
<dbReference type="Pfam" id="PF00172">
    <property type="entry name" value="Zn_clus"/>
    <property type="match status" value="1"/>
</dbReference>
<dbReference type="GO" id="GO:0005634">
    <property type="term" value="C:nucleus"/>
    <property type="evidence" value="ECO:0007669"/>
    <property type="project" value="UniProtKB-SubCell"/>
</dbReference>
<feature type="compositionally biased region" description="Low complexity" evidence="8">
    <location>
        <begin position="450"/>
        <end position="462"/>
    </location>
</feature>
<dbReference type="Proteomes" id="UP000323386">
    <property type="component" value="Unassembled WGS sequence"/>
</dbReference>
<comment type="subcellular location">
    <subcellularLocation>
        <location evidence="1">Nucleus</location>
    </subcellularLocation>
</comment>
<evidence type="ECO:0000256" key="5">
    <source>
        <dbReference type="ARBA" id="ARBA00023125"/>
    </source>
</evidence>
<dbReference type="PANTHER" id="PTHR31986:SF7">
    <property type="entry name" value="REGULATOR OF DRUG SENSITIVITY 2"/>
    <property type="match status" value="1"/>
</dbReference>
<dbReference type="OrthoDB" id="65716at2759"/>
<feature type="region of interest" description="Disordered" evidence="8">
    <location>
        <begin position="354"/>
        <end position="467"/>
    </location>
</feature>
<evidence type="ECO:0000256" key="1">
    <source>
        <dbReference type="ARBA" id="ARBA00004123"/>
    </source>
</evidence>
<dbReference type="Gene3D" id="4.10.240.10">
    <property type="entry name" value="Zn(2)-C6 fungal-type DNA-binding domain"/>
    <property type="match status" value="1"/>
</dbReference>
<dbReference type="FunFam" id="4.10.240.10:FF:000002">
    <property type="entry name" value="Zn cluster transcription factor Rds2"/>
    <property type="match status" value="1"/>
</dbReference>
<feature type="compositionally biased region" description="Polar residues" evidence="8">
    <location>
        <begin position="680"/>
        <end position="691"/>
    </location>
</feature>
<dbReference type="InterPro" id="IPR056751">
    <property type="entry name" value="PAS_13"/>
</dbReference>
<evidence type="ECO:0000256" key="7">
    <source>
        <dbReference type="ARBA" id="ARBA00023242"/>
    </source>
</evidence>
<feature type="region of interest" description="Disordered" evidence="8">
    <location>
        <begin position="119"/>
        <end position="154"/>
    </location>
</feature>
<keyword evidence="3" id="KW-0862">Zinc</keyword>
<dbReference type="GO" id="GO:0000977">
    <property type="term" value="F:RNA polymerase II transcription regulatory region sequence-specific DNA binding"/>
    <property type="evidence" value="ECO:0007669"/>
    <property type="project" value="TreeGrafter"/>
</dbReference>
<keyword evidence="6" id="KW-0804">Transcription</keyword>
<dbReference type="GO" id="GO:0000981">
    <property type="term" value="F:DNA-binding transcription factor activity, RNA polymerase II-specific"/>
    <property type="evidence" value="ECO:0007669"/>
    <property type="project" value="InterPro"/>
</dbReference>
<evidence type="ECO:0000313" key="10">
    <source>
        <dbReference type="EMBL" id="SPO38819.1"/>
    </source>
</evidence>
<keyword evidence="11" id="KW-1185">Reference proteome</keyword>
<protein>
    <submittedName>
        <fullName evidence="10">Related to RDS2 - Regulator of drug sensitivity</fullName>
    </submittedName>
</protein>
<feature type="domain" description="Zn(2)-C6 fungal-type" evidence="9">
    <location>
        <begin position="88"/>
        <end position="117"/>
    </location>
</feature>
<dbReference type="InterPro" id="IPR036864">
    <property type="entry name" value="Zn2-C6_fun-type_DNA-bd_sf"/>
</dbReference>
<proteinExistence type="predicted"/>
<dbReference type="PROSITE" id="PS00463">
    <property type="entry name" value="ZN2_CY6_FUNGAL_1"/>
    <property type="match status" value="1"/>
</dbReference>
<keyword evidence="7" id="KW-0539">Nucleus</keyword>
<keyword evidence="5" id="KW-0238">DNA-binding</keyword>
<feature type="compositionally biased region" description="Polar residues" evidence="8">
    <location>
        <begin position="354"/>
        <end position="364"/>
    </location>
</feature>
<evidence type="ECO:0000259" key="9">
    <source>
        <dbReference type="PROSITE" id="PS50048"/>
    </source>
</evidence>
<dbReference type="InterPro" id="IPR053045">
    <property type="entry name" value="Zinc_cluster_trans_reg"/>
</dbReference>
<keyword evidence="4" id="KW-0805">Transcription regulation</keyword>
<dbReference type="InterPro" id="IPR001138">
    <property type="entry name" value="Zn2Cys6_DnaBD"/>
</dbReference>
<evidence type="ECO:0000256" key="3">
    <source>
        <dbReference type="ARBA" id="ARBA00022833"/>
    </source>
</evidence>
<evidence type="ECO:0000256" key="2">
    <source>
        <dbReference type="ARBA" id="ARBA00022723"/>
    </source>
</evidence>
<feature type="region of interest" description="Disordered" evidence="8">
    <location>
        <begin position="677"/>
        <end position="780"/>
    </location>
</feature>
<feature type="compositionally biased region" description="Low complexity" evidence="8">
    <location>
        <begin position="1"/>
        <end position="22"/>
    </location>
</feature>
<feature type="compositionally biased region" description="Polar residues" evidence="8">
    <location>
        <begin position="372"/>
        <end position="385"/>
    </location>
</feature>
<evidence type="ECO:0000256" key="8">
    <source>
        <dbReference type="SAM" id="MobiDB-lite"/>
    </source>
</evidence>
<dbReference type="AlphaFoldDB" id="A0A5C3F5W1"/>
<dbReference type="GO" id="GO:0008270">
    <property type="term" value="F:zinc ion binding"/>
    <property type="evidence" value="ECO:0007669"/>
    <property type="project" value="InterPro"/>
</dbReference>
<organism evidence="10 11">
    <name type="scientific">Pseudozyma flocculosa</name>
    <dbReference type="NCBI Taxonomy" id="84751"/>
    <lineage>
        <taxon>Eukaryota</taxon>
        <taxon>Fungi</taxon>
        <taxon>Dikarya</taxon>
        <taxon>Basidiomycota</taxon>
        <taxon>Ustilaginomycotina</taxon>
        <taxon>Ustilaginomycetes</taxon>
        <taxon>Ustilaginales</taxon>
        <taxon>Ustilaginaceae</taxon>
        <taxon>Pseudozyma</taxon>
    </lineage>
</organism>
<name>A0A5C3F5W1_9BASI</name>
<dbReference type="EMBL" id="OOIP01000011">
    <property type="protein sequence ID" value="SPO38819.1"/>
    <property type="molecule type" value="Genomic_DNA"/>
</dbReference>
<accession>A0A5C3F5W1</accession>
<dbReference type="PROSITE" id="PS50048">
    <property type="entry name" value="ZN2_CY6_FUNGAL_2"/>
    <property type="match status" value="1"/>
</dbReference>
<dbReference type="Pfam" id="PF24990">
    <property type="entry name" value="PAS_13"/>
    <property type="match status" value="1"/>
</dbReference>
<dbReference type="PANTHER" id="PTHR31986">
    <property type="entry name" value="REGULATOR OF DRUG SENSITIVITY 2"/>
    <property type="match status" value="1"/>
</dbReference>
<feature type="compositionally biased region" description="Gly residues" evidence="8">
    <location>
        <begin position="752"/>
        <end position="771"/>
    </location>
</feature>
<feature type="compositionally biased region" description="Low complexity" evidence="8">
    <location>
        <begin position="30"/>
        <end position="52"/>
    </location>
</feature>
<dbReference type="SMART" id="SM00066">
    <property type="entry name" value="GAL4"/>
    <property type="match status" value="1"/>
</dbReference>
<reference evidence="10" key="1">
    <citation type="submission" date="2018-03" db="EMBL/GenBank/DDBJ databases">
        <authorList>
            <person name="Guldener U."/>
        </authorList>
    </citation>
    <scope>NUCLEOTIDE SEQUENCE [LARGE SCALE GENOMIC DNA]</scope>
    <source>
        <strain evidence="10">DAOM196992</strain>
    </source>
</reference>
<evidence type="ECO:0000256" key="6">
    <source>
        <dbReference type="ARBA" id="ARBA00023163"/>
    </source>
</evidence>
<dbReference type="SUPFAM" id="SSF57701">
    <property type="entry name" value="Zn2/Cys6 DNA-binding domain"/>
    <property type="match status" value="1"/>
</dbReference>